<dbReference type="InterPro" id="IPR025140">
    <property type="entry name" value="Holin_2-3"/>
</dbReference>
<dbReference type="EMBL" id="JABFTX010000003">
    <property type="protein sequence ID" value="MCE8004243.1"/>
    <property type="molecule type" value="Genomic_DNA"/>
</dbReference>
<gene>
    <name evidence="2" type="ORF">HOP53_15495</name>
</gene>
<proteinExistence type="predicted"/>
<feature type="transmembrane region" description="Helical" evidence="1">
    <location>
        <begin position="93"/>
        <end position="110"/>
    </location>
</feature>
<evidence type="ECO:0000313" key="3">
    <source>
        <dbReference type="Proteomes" id="UP001320168"/>
    </source>
</evidence>
<dbReference type="Pfam" id="PF13272">
    <property type="entry name" value="Holin_2-3"/>
    <property type="match status" value="1"/>
</dbReference>
<keyword evidence="1" id="KW-1133">Transmembrane helix</keyword>
<comment type="caution">
    <text evidence="2">The sequence shown here is derived from an EMBL/GenBank/DDBJ whole genome shotgun (WGS) entry which is preliminary data.</text>
</comment>
<evidence type="ECO:0000256" key="1">
    <source>
        <dbReference type="SAM" id="Phobius"/>
    </source>
</evidence>
<feature type="transmembrane region" description="Helical" evidence="1">
    <location>
        <begin position="35"/>
        <end position="53"/>
    </location>
</feature>
<organism evidence="2 3">
    <name type="scientific">Billgrantia ethanolica</name>
    <dbReference type="NCBI Taxonomy" id="2733486"/>
    <lineage>
        <taxon>Bacteria</taxon>
        <taxon>Pseudomonadati</taxon>
        <taxon>Pseudomonadota</taxon>
        <taxon>Gammaproteobacteria</taxon>
        <taxon>Oceanospirillales</taxon>
        <taxon>Halomonadaceae</taxon>
        <taxon>Billgrantia</taxon>
    </lineage>
</organism>
<sequence length="111" mass="12180">MFESLLDKFRAFPWLLLALIATAVVAWIAPYQIGVLVWSLSKLCLGAYLGYWIDRTIFHYARPGDLFAVANRLASRDLNNGARHMSHQASLAALRRVGVIAAAILALGLGV</sequence>
<protein>
    <recommendedName>
        <fullName evidence="4">2/3 transmembrane domain holin</fullName>
    </recommendedName>
</protein>
<accession>A0ABS9A616</accession>
<feature type="transmembrane region" description="Helical" evidence="1">
    <location>
        <begin position="12"/>
        <end position="29"/>
    </location>
</feature>
<dbReference type="Proteomes" id="UP001320168">
    <property type="component" value="Unassembled WGS sequence"/>
</dbReference>
<evidence type="ECO:0000313" key="2">
    <source>
        <dbReference type="EMBL" id="MCE8004243.1"/>
    </source>
</evidence>
<evidence type="ECO:0008006" key="4">
    <source>
        <dbReference type="Google" id="ProtNLM"/>
    </source>
</evidence>
<keyword evidence="3" id="KW-1185">Reference proteome</keyword>
<keyword evidence="1" id="KW-0472">Membrane</keyword>
<name>A0ABS9A616_9GAMM</name>
<reference evidence="2 3" key="1">
    <citation type="journal article" date="2021" name="Front. Microbiol.">
        <title>Aerobic Denitrification and Heterotrophic Sulfur Oxidation in the Genus Halomonas Revealed by Six Novel Species Characterizations and Genome-Based Analysis.</title>
        <authorList>
            <person name="Wang L."/>
            <person name="Shao Z."/>
        </authorList>
    </citation>
    <scope>NUCLEOTIDE SEQUENCE [LARGE SCALE GENOMIC DNA]</scope>
    <source>
        <strain evidence="2 3">MCCC 1A11081</strain>
    </source>
</reference>
<dbReference type="RefSeq" id="WP_234270873.1">
    <property type="nucleotide sequence ID" value="NZ_JABFTX010000003.1"/>
</dbReference>
<keyword evidence="1" id="KW-0812">Transmembrane</keyword>